<evidence type="ECO:0000313" key="1">
    <source>
        <dbReference type="EMBL" id="CAB4550629.1"/>
    </source>
</evidence>
<dbReference type="EMBL" id="CAEZSZ010000015">
    <property type="protein sequence ID" value="CAB4550629.1"/>
    <property type="molecule type" value="Genomic_DNA"/>
</dbReference>
<dbReference type="AlphaFoldDB" id="A0A6J6CK01"/>
<proteinExistence type="predicted"/>
<protein>
    <submittedName>
        <fullName evidence="1">Unannotated protein</fullName>
    </submittedName>
</protein>
<gene>
    <name evidence="1" type="ORF">UFOPK1561_00255</name>
</gene>
<organism evidence="1">
    <name type="scientific">freshwater metagenome</name>
    <dbReference type="NCBI Taxonomy" id="449393"/>
    <lineage>
        <taxon>unclassified sequences</taxon>
        <taxon>metagenomes</taxon>
        <taxon>ecological metagenomes</taxon>
    </lineage>
</organism>
<sequence>MSVRLVSLFPEHLNLNGDQANLLVARKRLEWFGYESEIVSVGIGEDIPAGAHLIFLGHGSLAAWNFLSAELERLVPQIKTGISQGAGFMAIASGYEKAIRLGFFGGDLSARKRVSKFEVVNLEDLEVLGYLNATTKAPVIQKEKLSLGSQLHGPLFAKNPELVDSYLAEILAINDYSVAKKPEKNNLDQVAEIIEAVWKLEKELARE</sequence>
<accession>A0A6J6CK01</accession>
<reference evidence="1" key="1">
    <citation type="submission" date="2020-05" db="EMBL/GenBank/DDBJ databases">
        <authorList>
            <person name="Chiriac C."/>
            <person name="Salcher M."/>
            <person name="Ghai R."/>
            <person name="Kavagutti S V."/>
        </authorList>
    </citation>
    <scope>NUCLEOTIDE SEQUENCE</scope>
</reference>
<name>A0A6J6CK01_9ZZZZ</name>